<dbReference type="CDD" id="cd01638">
    <property type="entry name" value="CysQ"/>
    <property type="match status" value="1"/>
</dbReference>
<evidence type="ECO:0000256" key="9">
    <source>
        <dbReference type="HAMAP-Rule" id="MF_02095"/>
    </source>
</evidence>
<dbReference type="SUPFAM" id="SSF56655">
    <property type="entry name" value="Carbohydrate phosphatase"/>
    <property type="match status" value="1"/>
</dbReference>
<dbReference type="InterPro" id="IPR020583">
    <property type="entry name" value="Inositol_monoP_metal-BS"/>
</dbReference>
<keyword evidence="11" id="KW-1185">Reference proteome</keyword>
<evidence type="ECO:0000313" key="11">
    <source>
        <dbReference type="Proteomes" id="UP001262754"/>
    </source>
</evidence>
<comment type="cofactor">
    <cofactor evidence="9">
        <name>Mg(2+)</name>
        <dbReference type="ChEBI" id="CHEBI:18420"/>
    </cofactor>
</comment>
<evidence type="ECO:0000256" key="2">
    <source>
        <dbReference type="ARBA" id="ARBA00005289"/>
    </source>
</evidence>
<feature type="binding site" evidence="9">
    <location>
        <begin position="84"/>
        <end position="87"/>
    </location>
    <ligand>
        <name>substrate</name>
    </ligand>
</feature>
<sequence length="269" mass="27891">MLDALIRIAKSAGDVILDLYARQDVGVSLKGDGSPVTLADAAAEAVILRALAEQFPDIPVISEEAAEAGELPDVGDRFFLVDPLDGTKEFISRNGEFTVNIALVEDGQPCVGVVYAPALGVIYAGAGGAARTSVLDADGAFGPWTPLEAGRPSAAGLRVVASRSHMGAETADYLARFDVSDLLSAGSSLKLCKVASGEADLYPRLGRTMAWDIAAGDAVLRAAGGMVRCLEGQPFSYRLSRVPGDSAFANPWFVASGAFDPASLERATA</sequence>
<dbReference type="Pfam" id="PF00459">
    <property type="entry name" value="Inositol_P"/>
    <property type="match status" value="1"/>
</dbReference>
<keyword evidence="4 9" id="KW-0997">Cell inner membrane</keyword>
<evidence type="ECO:0000313" key="10">
    <source>
        <dbReference type="EMBL" id="MDR6531771.1"/>
    </source>
</evidence>
<comment type="similarity">
    <text evidence="2 9">Belongs to the inositol monophosphatase superfamily. CysQ family.</text>
</comment>
<keyword evidence="8 9" id="KW-0472">Membrane</keyword>
<name>A0ABU1N003_9CAUL</name>
<dbReference type="InterPro" id="IPR050725">
    <property type="entry name" value="CysQ/Inositol_MonoPase"/>
</dbReference>
<keyword evidence="5 9" id="KW-0479">Metal-binding</keyword>
<evidence type="ECO:0000256" key="1">
    <source>
        <dbReference type="ARBA" id="ARBA00001625"/>
    </source>
</evidence>
<dbReference type="HAMAP" id="MF_02095">
    <property type="entry name" value="CysQ"/>
    <property type="match status" value="1"/>
</dbReference>
<evidence type="ECO:0000256" key="8">
    <source>
        <dbReference type="ARBA" id="ARBA00023136"/>
    </source>
</evidence>
<keyword evidence="6 9" id="KW-0378">Hydrolase</keyword>
<reference evidence="10 11" key="1">
    <citation type="submission" date="2023-07" db="EMBL/GenBank/DDBJ databases">
        <title>Sorghum-associated microbial communities from plants grown in Nebraska, USA.</title>
        <authorList>
            <person name="Schachtman D."/>
        </authorList>
    </citation>
    <scope>NUCLEOTIDE SEQUENCE [LARGE SCALE GENOMIC DNA]</scope>
    <source>
        <strain evidence="10 11">DS2154</strain>
    </source>
</reference>
<feature type="binding site" evidence="9">
    <location>
        <position position="212"/>
    </location>
    <ligand>
        <name>substrate</name>
    </ligand>
</feature>
<dbReference type="PANTHER" id="PTHR43028:SF5">
    <property type="entry name" value="3'(2'),5'-BISPHOSPHATE NUCLEOTIDASE 1"/>
    <property type="match status" value="1"/>
</dbReference>
<dbReference type="RefSeq" id="WP_310031875.1">
    <property type="nucleotide sequence ID" value="NZ_JAVDRL010000006.1"/>
</dbReference>
<evidence type="ECO:0000256" key="6">
    <source>
        <dbReference type="ARBA" id="ARBA00022801"/>
    </source>
</evidence>
<dbReference type="Proteomes" id="UP001262754">
    <property type="component" value="Unassembled WGS sequence"/>
</dbReference>
<proteinExistence type="inferred from homology"/>
<gene>
    <name evidence="9" type="primary">cysQ</name>
    <name evidence="10" type="ORF">J2800_002518</name>
</gene>
<feature type="binding site" evidence="9">
    <location>
        <position position="85"/>
    </location>
    <ligand>
        <name>Mg(2+)</name>
        <dbReference type="ChEBI" id="CHEBI:18420"/>
        <label>2</label>
    </ligand>
</feature>
<protein>
    <recommendedName>
        <fullName evidence="9">3'(2'),5'-bisphosphate nucleotidase CysQ</fullName>
        <ecNumber evidence="9">3.1.3.7</ecNumber>
    </recommendedName>
    <alternativeName>
        <fullName evidence="9">3'(2'),5-bisphosphonucleoside 3'(2')-phosphohydrolase</fullName>
    </alternativeName>
    <alternativeName>
        <fullName evidence="9">3'-phosphoadenosine 5'-phosphate phosphatase</fullName>
        <shortName evidence="9">PAP phosphatase</shortName>
    </alternativeName>
</protein>
<evidence type="ECO:0000256" key="7">
    <source>
        <dbReference type="ARBA" id="ARBA00022842"/>
    </source>
</evidence>
<dbReference type="EC" id="3.1.3.7" evidence="9"/>
<comment type="subcellular location">
    <subcellularLocation>
        <location evidence="9">Cell inner membrane</location>
        <topology evidence="9">Peripheral membrane protein</topology>
        <orientation evidence="9">Cytoplasmic side</orientation>
    </subcellularLocation>
</comment>
<dbReference type="EMBL" id="JAVDRL010000006">
    <property type="protein sequence ID" value="MDR6531771.1"/>
    <property type="molecule type" value="Genomic_DNA"/>
</dbReference>
<evidence type="ECO:0000256" key="4">
    <source>
        <dbReference type="ARBA" id="ARBA00022519"/>
    </source>
</evidence>
<dbReference type="InterPro" id="IPR000760">
    <property type="entry name" value="Inositol_monophosphatase-like"/>
</dbReference>
<dbReference type="PANTHER" id="PTHR43028">
    <property type="entry name" value="3'(2'),5'-BISPHOSPHATE NUCLEOTIDASE 1"/>
    <property type="match status" value="1"/>
</dbReference>
<dbReference type="PROSITE" id="PS00629">
    <property type="entry name" value="IMP_1"/>
    <property type="match status" value="1"/>
</dbReference>
<organism evidence="10 11">
    <name type="scientific">Caulobacter rhizosphaerae</name>
    <dbReference type="NCBI Taxonomy" id="2010972"/>
    <lineage>
        <taxon>Bacteria</taxon>
        <taxon>Pseudomonadati</taxon>
        <taxon>Pseudomonadota</taxon>
        <taxon>Alphaproteobacteria</taxon>
        <taxon>Caulobacterales</taxon>
        <taxon>Caulobacteraceae</taxon>
        <taxon>Caulobacter</taxon>
    </lineage>
</organism>
<accession>A0ABU1N003</accession>
<dbReference type="PROSITE" id="PS00630">
    <property type="entry name" value="IMP_2"/>
    <property type="match status" value="1"/>
</dbReference>
<dbReference type="InterPro" id="IPR020550">
    <property type="entry name" value="Inositol_monophosphatase_CS"/>
</dbReference>
<feature type="binding site" evidence="9">
    <location>
        <position position="82"/>
    </location>
    <ligand>
        <name>Mg(2+)</name>
        <dbReference type="ChEBI" id="CHEBI:18420"/>
        <label>2</label>
    </ligand>
</feature>
<evidence type="ECO:0000256" key="5">
    <source>
        <dbReference type="ARBA" id="ARBA00022723"/>
    </source>
</evidence>
<feature type="binding site" evidence="9">
    <location>
        <position position="212"/>
    </location>
    <ligand>
        <name>Mg(2+)</name>
        <dbReference type="ChEBI" id="CHEBI:18420"/>
        <label>2</label>
    </ligand>
</feature>
<dbReference type="PRINTS" id="PR00377">
    <property type="entry name" value="IMPHPHTASES"/>
</dbReference>
<feature type="binding site" evidence="9">
    <location>
        <position position="84"/>
    </location>
    <ligand>
        <name>Mg(2+)</name>
        <dbReference type="ChEBI" id="CHEBI:18420"/>
        <label>1</label>
    </ligand>
</feature>
<feature type="binding site" evidence="9">
    <location>
        <position position="63"/>
    </location>
    <ligand>
        <name>substrate</name>
    </ligand>
</feature>
<keyword evidence="7 9" id="KW-0460">Magnesium</keyword>
<comment type="catalytic activity">
    <reaction evidence="1 9">
        <text>adenosine 3',5'-bisphosphate + H2O = AMP + phosphate</text>
        <dbReference type="Rhea" id="RHEA:10040"/>
        <dbReference type="ChEBI" id="CHEBI:15377"/>
        <dbReference type="ChEBI" id="CHEBI:43474"/>
        <dbReference type="ChEBI" id="CHEBI:58343"/>
        <dbReference type="ChEBI" id="CHEBI:456215"/>
        <dbReference type="EC" id="3.1.3.7"/>
    </reaction>
</comment>
<comment type="function">
    <text evidence="9">Converts adenosine-3',5'-bisphosphate (PAP) to AMP.</text>
</comment>
<comment type="caution">
    <text evidence="10">The sequence shown here is derived from an EMBL/GenBank/DDBJ whole genome shotgun (WGS) entry which is preliminary data.</text>
</comment>
<feature type="binding site" evidence="9">
    <location>
        <position position="63"/>
    </location>
    <ligand>
        <name>Mg(2+)</name>
        <dbReference type="ChEBI" id="CHEBI:18420"/>
        <label>1</label>
    </ligand>
</feature>
<dbReference type="GO" id="GO:0008441">
    <property type="term" value="F:3'(2'),5'-bisphosphate nucleotidase activity"/>
    <property type="evidence" value="ECO:0007669"/>
    <property type="project" value="UniProtKB-EC"/>
</dbReference>
<keyword evidence="3 9" id="KW-1003">Cell membrane</keyword>
<dbReference type="InterPro" id="IPR006240">
    <property type="entry name" value="CysQ"/>
</dbReference>
<dbReference type="Gene3D" id="3.30.540.10">
    <property type="entry name" value="Fructose-1,6-Bisphosphatase, subunit A, domain 1"/>
    <property type="match status" value="1"/>
</dbReference>
<dbReference type="Gene3D" id="3.40.190.80">
    <property type="match status" value="1"/>
</dbReference>
<dbReference type="NCBIfam" id="TIGR01331">
    <property type="entry name" value="bisphos_cysQ"/>
    <property type="match status" value="1"/>
</dbReference>
<feature type="binding site" evidence="9">
    <location>
        <position position="82"/>
    </location>
    <ligand>
        <name>Mg(2+)</name>
        <dbReference type="ChEBI" id="CHEBI:18420"/>
        <label>1</label>
    </ligand>
</feature>
<evidence type="ECO:0000256" key="3">
    <source>
        <dbReference type="ARBA" id="ARBA00022475"/>
    </source>
</evidence>